<feature type="compositionally biased region" description="Low complexity" evidence="1">
    <location>
        <begin position="71"/>
        <end position="89"/>
    </location>
</feature>
<feature type="compositionally biased region" description="Basic and acidic residues" evidence="1">
    <location>
        <begin position="57"/>
        <end position="70"/>
    </location>
</feature>
<gene>
    <name evidence="2" type="ORF">B0H17DRAFT_1146335</name>
</gene>
<dbReference type="EMBL" id="JARKIE010000306">
    <property type="protein sequence ID" value="KAJ7655878.1"/>
    <property type="molecule type" value="Genomic_DNA"/>
</dbReference>
<name>A0AAD7CP41_MYCRO</name>
<keyword evidence="3" id="KW-1185">Reference proteome</keyword>
<comment type="caution">
    <text evidence="2">The sequence shown here is derived from an EMBL/GenBank/DDBJ whole genome shotgun (WGS) entry which is preliminary data.</text>
</comment>
<feature type="compositionally biased region" description="Low complexity" evidence="1">
    <location>
        <begin position="101"/>
        <end position="120"/>
    </location>
</feature>
<evidence type="ECO:0000313" key="3">
    <source>
        <dbReference type="Proteomes" id="UP001221757"/>
    </source>
</evidence>
<accession>A0AAD7CP41</accession>
<reference evidence="2" key="1">
    <citation type="submission" date="2023-03" db="EMBL/GenBank/DDBJ databases">
        <title>Massive genome expansion in bonnet fungi (Mycena s.s.) driven by repeated elements and novel gene families across ecological guilds.</title>
        <authorList>
            <consortium name="Lawrence Berkeley National Laboratory"/>
            <person name="Harder C.B."/>
            <person name="Miyauchi S."/>
            <person name="Viragh M."/>
            <person name="Kuo A."/>
            <person name="Thoen E."/>
            <person name="Andreopoulos B."/>
            <person name="Lu D."/>
            <person name="Skrede I."/>
            <person name="Drula E."/>
            <person name="Henrissat B."/>
            <person name="Morin E."/>
            <person name="Kohler A."/>
            <person name="Barry K."/>
            <person name="LaButti K."/>
            <person name="Morin E."/>
            <person name="Salamov A."/>
            <person name="Lipzen A."/>
            <person name="Mereny Z."/>
            <person name="Hegedus B."/>
            <person name="Baldrian P."/>
            <person name="Stursova M."/>
            <person name="Weitz H."/>
            <person name="Taylor A."/>
            <person name="Grigoriev I.V."/>
            <person name="Nagy L.G."/>
            <person name="Martin F."/>
            <person name="Kauserud H."/>
        </authorList>
    </citation>
    <scope>NUCLEOTIDE SEQUENCE</scope>
    <source>
        <strain evidence="2">CBHHK067</strain>
    </source>
</reference>
<feature type="region of interest" description="Disordered" evidence="1">
    <location>
        <begin position="160"/>
        <end position="214"/>
    </location>
</feature>
<dbReference type="AlphaFoldDB" id="A0AAD7CP41"/>
<dbReference type="Proteomes" id="UP001221757">
    <property type="component" value="Unassembled WGS sequence"/>
</dbReference>
<feature type="region of interest" description="Disordered" evidence="1">
    <location>
        <begin position="52"/>
        <end position="127"/>
    </location>
</feature>
<protein>
    <submittedName>
        <fullName evidence="2">Uncharacterized protein</fullName>
    </submittedName>
</protein>
<sequence length="440" mass="47158">MARRCKLLTPDIKAQCRRALLAKYAKKYYWHTNASLLAQETVSASASPGLHFYLKRHSPDPRRPRRDDRPGAAAAHGAHGALSHGRASSQTPAEHGGGAVSSAPAARRTRSAPAPATPSRTSRRRNVDVNHAAAARGVDANGDPFIRYLRNKVRMTKISNRTLAGSHPLGNEAVESRLQRRTANAPSREPGASIQQRFSRKEPRMHAPHASAGVHSRVVVRVRLAASVGNGGSGGSGGSGALFGRAHARSPRLCRESLPGHAHGPRDAARHRTTVRCRRAVLRSALAFAPRVCVVFPPVPAPLHVPIHVAPASLLGRLAPLSLCLPFQSPPLPPVRSQRTSSSAPPLLPRVPISVPRPSSSLPRRHLLPRPLPIPSLAPLLPIVLFPVHHSPRPLASPLYAVSSPLSSPPPPLLRRRSASAGNMEFECITKAAVYRKGII</sequence>
<evidence type="ECO:0000256" key="1">
    <source>
        <dbReference type="SAM" id="MobiDB-lite"/>
    </source>
</evidence>
<proteinExistence type="predicted"/>
<evidence type="ECO:0000313" key="2">
    <source>
        <dbReference type="EMBL" id="KAJ7655878.1"/>
    </source>
</evidence>
<organism evidence="2 3">
    <name type="scientific">Mycena rosella</name>
    <name type="common">Pink bonnet</name>
    <name type="synonym">Agaricus rosellus</name>
    <dbReference type="NCBI Taxonomy" id="1033263"/>
    <lineage>
        <taxon>Eukaryota</taxon>
        <taxon>Fungi</taxon>
        <taxon>Dikarya</taxon>
        <taxon>Basidiomycota</taxon>
        <taxon>Agaricomycotina</taxon>
        <taxon>Agaricomycetes</taxon>
        <taxon>Agaricomycetidae</taxon>
        <taxon>Agaricales</taxon>
        <taxon>Marasmiineae</taxon>
        <taxon>Mycenaceae</taxon>
        <taxon>Mycena</taxon>
    </lineage>
</organism>